<gene>
    <name evidence="2" type="ORF">VCUG_01701</name>
</gene>
<feature type="compositionally biased region" description="Polar residues" evidence="1">
    <location>
        <begin position="60"/>
        <end position="83"/>
    </location>
</feature>
<dbReference type="HOGENOM" id="CLU_522957_0_0_1"/>
<reference evidence="3" key="1">
    <citation type="submission" date="2011-03" db="EMBL/GenBank/DDBJ databases">
        <title>The genome sequence of Vavraia culicis strain floridensis.</title>
        <authorList>
            <consortium name="The Broad Institute Genome Sequencing Platform"/>
            <person name="Cuomo C."/>
            <person name="Becnel J."/>
            <person name="Sanscrainte N."/>
            <person name="Young S.K."/>
            <person name="Zeng Q."/>
            <person name="Gargeya S."/>
            <person name="Fitzgerald M."/>
            <person name="Haas B."/>
            <person name="Abouelleil A."/>
            <person name="Alvarado L."/>
            <person name="Arachchi H.M."/>
            <person name="Berlin A."/>
            <person name="Chapman S.B."/>
            <person name="Gearin G."/>
            <person name="Goldberg J."/>
            <person name="Griggs A."/>
            <person name="Gujja S."/>
            <person name="Hansen M."/>
            <person name="Heiman D."/>
            <person name="Howarth C."/>
            <person name="Larimer J."/>
            <person name="Lui A."/>
            <person name="MacDonald P.J.P."/>
            <person name="McCowen C."/>
            <person name="Montmayeur A."/>
            <person name="Murphy C."/>
            <person name="Neiman D."/>
            <person name="Pearson M."/>
            <person name="Priest M."/>
            <person name="Roberts A."/>
            <person name="Saif S."/>
            <person name="Shea T."/>
            <person name="Sisk P."/>
            <person name="Stolte C."/>
            <person name="Sykes S."/>
            <person name="Wortman J."/>
            <person name="Nusbaum C."/>
            <person name="Birren B."/>
        </authorList>
    </citation>
    <scope>NUCLEOTIDE SEQUENCE [LARGE SCALE GENOMIC DNA]</scope>
    <source>
        <strain evidence="3">floridensis</strain>
    </source>
</reference>
<dbReference type="OrthoDB" id="2196406at2759"/>
<dbReference type="AlphaFoldDB" id="L2GT02"/>
<evidence type="ECO:0000313" key="2">
    <source>
        <dbReference type="EMBL" id="ELA46801.1"/>
    </source>
</evidence>
<name>L2GT02_VAVCU</name>
<dbReference type="Proteomes" id="UP000011081">
    <property type="component" value="Unassembled WGS sequence"/>
</dbReference>
<dbReference type="InParanoid" id="L2GT02"/>
<sequence>MVSNGKRISKFMCGSTDSDRSKPLSSQHRADEQRSYNDFGRVSLDEPDGGIVSGDKNWTDNEQSNTYLNPQSNAYHKPQSNVHSHIKPQDSAGPKPASIPPYHKLSRPEKYRPSPVKHNMQVIRGNATFVQLYKQRKHFNQIMRAAKDVSTIFKFLTCVVLDELDSLNFLKAANTLAQSGEAPPDLLSIILYLNHVLHVFDHREEIITLINTLYDRHSDYFLYVLRDHVLRNDDVKEVLAVVQHQSVHVFMCALAESNKQAVNSFFVDLMICRARMGSAILLSNVFKLVRYDRHAPKKCAFVVCTHRKRYNIDYTPIIQHLKDEAHMYTNINVLHALISIAGDDEHVVALIHAKMHKMRYRTMKRYGMSIKVLMCVFMARDVRKSNDIALFVNAMHELEDLSVNFNEREKRLYDELLVVLMENEKCMDVMVERMLDRVYGLVVLRNKRRRVGAYRVSACCRCGEKTCDGNENDEGVGVTVGSRKNAQRVAHDDTRNNKKRIKDCVCDEIGDEKKRRKIEKK</sequence>
<proteinExistence type="predicted"/>
<protein>
    <submittedName>
        <fullName evidence="2">Uncharacterized protein</fullName>
    </submittedName>
</protein>
<dbReference type="GeneID" id="19879575"/>
<organism evidence="2 3">
    <name type="scientific">Vavraia culicis (isolate floridensis)</name>
    <name type="common">Microsporidian parasite</name>
    <dbReference type="NCBI Taxonomy" id="948595"/>
    <lineage>
        <taxon>Eukaryota</taxon>
        <taxon>Fungi</taxon>
        <taxon>Fungi incertae sedis</taxon>
        <taxon>Microsporidia</taxon>
        <taxon>Pleistophoridae</taxon>
        <taxon>Vavraia</taxon>
    </lineage>
</organism>
<feature type="region of interest" description="Disordered" evidence="1">
    <location>
        <begin position="1"/>
        <end position="113"/>
    </location>
</feature>
<dbReference type="VEuPathDB" id="MicrosporidiaDB:VCUG_01701"/>
<dbReference type="RefSeq" id="XP_008074717.1">
    <property type="nucleotide sequence ID" value="XM_008076526.1"/>
</dbReference>
<feature type="compositionally biased region" description="Basic and acidic residues" evidence="1">
    <location>
        <begin position="17"/>
        <end position="35"/>
    </location>
</feature>
<dbReference type="STRING" id="948595.L2GT02"/>
<keyword evidence="3" id="KW-1185">Reference proteome</keyword>
<evidence type="ECO:0000313" key="3">
    <source>
        <dbReference type="Proteomes" id="UP000011081"/>
    </source>
</evidence>
<evidence type="ECO:0000256" key="1">
    <source>
        <dbReference type="SAM" id="MobiDB-lite"/>
    </source>
</evidence>
<accession>L2GT02</accession>
<dbReference type="EMBL" id="GL877432">
    <property type="protein sequence ID" value="ELA46801.1"/>
    <property type="molecule type" value="Genomic_DNA"/>
</dbReference>